<dbReference type="CDD" id="cd01902">
    <property type="entry name" value="Ntn_CGH"/>
    <property type="match status" value="1"/>
</dbReference>
<feature type="signal peptide" evidence="3">
    <location>
        <begin position="1"/>
        <end position="27"/>
    </location>
</feature>
<dbReference type="PANTHER" id="PTHR35527">
    <property type="entry name" value="CHOLOYLGLYCINE HYDROLASE"/>
    <property type="match status" value="1"/>
</dbReference>
<evidence type="ECO:0000259" key="4">
    <source>
        <dbReference type="Pfam" id="PF02275"/>
    </source>
</evidence>
<reference evidence="5" key="1">
    <citation type="journal article" date="2010" name="Environ. Microbiol.">
        <title>A blueprint of ectoine metabolism from the genome of the industrial producer Halomonas elongata DSM 2581(T).</title>
        <authorList>
            <person name="Schwibbert K."/>
            <person name="Marin-Sanguino A."/>
            <person name="Bagyan I."/>
            <person name="Heidrich G."/>
            <person name="Lentzen G."/>
            <person name="Seitz H."/>
            <person name="Rampp M."/>
            <person name="Schuster S.C."/>
            <person name="Klenk H.P."/>
            <person name="Pfeiffer F."/>
            <person name="Oesterhelt D."/>
            <person name="Kunte H.J."/>
        </authorList>
    </citation>
    <scope>NUCLEOTIDE SEQUENCE</scope>
    <source>
        <strain evidence="5">Type strain: DSM 2581</strain>
    </source>
</reference>
<comment type="similarity">
    <text evidence="1">Belongs to the peptidase C59 family.</text>
</comment>
<sequence length="350" mass="38247">MQNTMHRAVTSALVVAVGLVSFQTADACTRILWNDNELATVVGRTMDWPESTEPALTVMPRGIERNGGMTGSVVTVKENPAKWTSEYASMVTTVYGIGSVDGFNEKGLAGHLLYLNDTDFGTRDASKPGVQAGLWLQFVLDNAATVDEALELLDTVQVVMTEANGHKSNVHLAIEDGSGDSAIIEYIDGAPVVHHNPEHQVMTNDPTYDKQLELLAQQDFSNPSSDTPLPGNVKATDRFQRAAYYLAMLPEPKNEREAIAGILAIARNVSVPFGAPYKDFGVYNTEYRTAMNLNDRRYYFELTTSPNVIWTDLTEFDLTDGAPVMTLDPDNVDLAGNVTASFKEADEAPF</sequence>
<reference evidence="5" key="2">
    <citation type="submission" date="2010-05" db="EMBL/GenBank/DDBJ databases">
        <title>Revision and reannotation of the Halomonas elongata DSM 2581(T) genome.</title>
        <authorList>
            <person name="Pfeiffer F."/>
            <person name="Bagyan I."/>
            <person name="Alfaro-Espinoza G."/>
            <person name="Zamora-Lagos M.A."/>
            <person name="Habermann B."/>
            <person name="Oesterhelt D."/>
            <person name="Kunte H.J."/>
        </authorList>
    </citation>
    <scope>NUCLEOTIDE SEQUENCE</scope>
    <source>
        <strain evidence="5">Type strain: DSM 2581</strain>
    </source>
</reference>
<dbReference type="Proteomes" id="UP001322512">
    <property type="component" value="Chromosome"/>
</dbReference>
<organism evidence="5 7">
    <name type="scientific">Halomonas elongata (strain ATCC 33173 / DSM 2581 / NBRC 15536 / NCIMB 2198 / 1H9)</name>
    <dbReference type="NCBI Taxonomy" id="768066"/>
    <lineage>
        <taxon>Bacteria</taxon>
        <taxon>Pseudomonadati</taxon>
        <taxon>Pseudomonadota</taxon>
        <taxon>Gammaproteobacteria</taxon>
        <taxon>Oceanospirillales</taxon>
        <taxon>Halomonadaceae</taxon>
        <taxon>Halomonas</taxon>
    </lineage>
</organism>
<dbReference type="EMBL" id="CP139472">
    <property type="protein sequence ID" value="WPU48658.1"/>
    <property type="molecule type" value="Genomic_DNA"/>
</dbReference>
<dbReference type="SUPFAM" id="SSF56235">
    <property type="entry name" value="N-terminal nucleophile aminohydrolases (Ntn hydrolases)"/>
    <property type="match status" value="1"/>
</dbReference>
<keyword evidence="2 5" id="KW-0378">Hydrolase</keyword>
<evidence type="ECO:0000256" key="3">
    <source>
        <dbReference type="SAM" id="SignalP"/>
    </source>
</evidence>
<dbReference type="InterPro" id="IPR029132">
    <property type="entry name" value="CBAH/NAAA_C"/>
</dbReference>
<protein>
    <submittedName>
        <fullName evidence="5">Hydrolase domain protein</fullName>
    </submittedName>
    <submittedName>
        <fullName evidence="6">Linear amide C-N hydrolase</fullName>
    </submittedName>
</protein>
<dbReference type="Gene3D" id="3.60.60.10">
    <property type="entry name" value="Penicillin V Acylase, Chain A"/>
    <property type="match status" value="1"/>
</dbReference>
<dbReference type="InterPro" id="IPR052193">
    <property type="entry name" value="Peptidase_C59"/>
</dbReference>
<evidence type="ECO:0000256" key="2">
    <source>
        <dbReference type="ARBA" id="ARBA00022801"/>
    </source>
</evidence>
<dbReference type="HOGENOM" id="CLU_045206_0_1_6"/>
<evidence type="ECO:0000313" key="8">
    <source>
        <dbReference type="Proteomes" id="UP001322512"/>
    </source>
</evidence>
<dbReference type="GO" id="GO:0016787">
    <property type="term" value="F:hydrolase activity"/>
    <property type="evidence" value="ECO:0007669"/>
    <property type="project" value="UniProtKB-KW"/>
</dbReference>
<dbReference type="RefSeq" id="WP_013332384.1">
    <property type="nucleotide sequence ID" value="NC_014532.2"/>
</dbReference>
<feature type="domain" description="Choloylglycine hydrolase/NAAA C-terminal" evidence="4">
    <location>
        <begin position="28"/>
        <end position="320"/>
    </location>
</feature>
<dbReference type="KEGG" id="hel:HELO_2628"/>
<dbReference type="PANTHER" id="PTHR35527:SF2">
    <property type="entry name" value="HYDROLASE"/>
    <property type="match status" value="1"/>
</dbReference>
<feature type="chain" id="PRO_5003152706" evidence="3">
    <location>
        <begin position="28"/>
        <end position="350"/>
    </location>
</feature>
<keyword evidence="3" id="KW-0732">Signal</keyword>
<dbReference type="Proteomes" id="UP000008707">
    <property type="component" value="Chromosome"/>
</dbReference>
<dbReference type="Pfam" id="PF02275">
    <property type="entry name" value="CBAH"/>
    <property type="match status" value="1"/>
</dbReference>
<reference evidence="6 8" key="4">
    <citation type="submission" date="2023-11" db="EMBL/GenBank/DDBJ databases">
        <title>MicrobeMod: A computational toolkit for identifying prokaryotic methylation and restriction-modification with nanopore sequencing.</title>
        <authorList>
            <person name="Crits-Christoph A."/>
            <person name="Kang S.C."/>
            <person name="Lee H."/>
            <person name="Ostrov N."/>
        </authorList>
    </citation>
    <scope>NUCLEOTIDE SEQUENCE [LARGE SCALE GENOMIC DNA]</scope>
    <source>
        <strain evidence="6 8">ATCC 33173</strain>
    </source>
</reference>
<dbReference type="InterPro" id="IPR029055">
    <property type="entry name" value="Ntn_hydrolases_N"/>
</dbReference>
<dbReference type="OrthoDB" id="1265391at2"/>
<keyword evidence="8" id="KW-1185">Reference proteome</keyword>
<evidence type="ECO:0000313" key="6">
    <source>
        <dbReference type="EMBL" id="WPU48658.1"/>
    </source>
</evidence>
<dbReference type="eggNOG" id="COG3049">
    <property type="taxonomic scope" value="Bacteria"/>
</dbReference>
<evidence type="ECO:0000256" key="1">
    <source>
        <dbReference type="ARBA" id="ARBA00006625"/>
    </source>
</evidence>
<dbReference type="AlphaFoldDB" id="E1V333"/>
<reference evidence="7" key="3">
    <citation type="journal article" date="2011" name="Environ. Microbiol.">
        <title>A blueprint of ectoine metabolism from the genome of the industrial producer Halomonas elongata DSM 2581(T).</title>
        <authorList>
            <person name="Schwibbert K."/>
            <person name="Marin-Sanguino A."/>
            <person name="Bagyan I."/>
            <person name="Heidrich G."/>
            <person name="Lentzen G."/>
            <person name="Seitz H."/>
            <person name="Rampp M."/>
            <person name="Schuster S.C."/>
            <person name="Klenk H.P."/>
            <person name="Pfeiffer F."/>
            <person name="Oesterhelt D."/>
            <person name="Kunte H.J."/>
        </authorList>
    </citation>
    <scope>NUCLEOTIDE SEQUENCE [LARGE SCALE GENOMIC DNA]</scope>
    <source>
        <strain evidence="7">ATCC 33173 / DSM 2581 / NBRC 15536 / NCIMB 2198 / 1H9</strain>
    </source>
</reference>
<dbReference type="EMBL" id="FN869568">
    <property type="protein sequence ID" value="CBV42512.1"/>
    <property type="molecule type" value="Genomic_DNA"/>
</dbReference>
<accession>E1V333</accession>
<evidence type="ECO:0000313" key="7">
    <source>
        <dbReference type="Proteomes" id="UP000008707"/>
    </source>
</evidence>
<evidence type="ECO:0000313" key="5">
    <source>
        <dbReference type="EMBL" id="CBV42512.1"/>
    </source>
</evidence>
<dbReference type="GeneID" id="91009949"/>
<proteinExistence type="inferred from homology"/>
<name>E1V333_HALED</name>
<gene>
    <name evidence="5" type="ordered locus">HELO_2628</name>
    <name evidence="6" type="ORF">SR933_07145</name>
</gene>